<dbReference type="PANTHER" id="PTHR31635">
    <property type="entry name" value="REVERSE TRANSCRIPTASE DOMAIN-CONTAINING PROTEIN-RELATED"/>
    <property type="match status" value="1"/>
</dbReference>
<feature type="region of interest" description="Disordered" evidence="1">
    <location>
        <begin position="370"/>
        <end position="456"/>
    </location>
</feature>
<proteinExistence type="predicted"/>
<dbReference type="EMBL" id="JBJQOH010000001">
    <property type="protein sequence ID" value="KAL3702498.1"/>
    <property type="molecule type" value="Genomic_DNA"/>
</dbReference>
<evidence type="ECO:0008006" key="4">
    <source>
        <dbReference type="Google" id="ProtNLM"/>
    </source>
</evidence>
<name>A0ABD3IFP3_9MARC</name>
<reference evidence="2 3" key="1">
    <citation type="submission" date="2024-09" db="EMBL/GenBank/DDBJ databases">
        <title>Chromosome-scale assembly of Riccia sorocarpa.</title>
        <authorList>
            <person name="Paukszto L."/>
        </authorList>
    </citation>
    <scope>NUCLEOTIDE SEQUENCE [LARGE SCALE GENOMIC DNA]</scope>
    <source>
        <strain evidence="2">LP-2024</strain>
        <tissue evidence="2">Aerial parts of the thallus</tissue>
    </source>
</reference>
<accession>A0ABD3IFP3</accession>
<sequence length="524" mass="59083">MQRDTWPHSTKFTGEQEKAQWAHQFFSKLLQRLPSEQDENQATNQILSVCKTRVSDSQRETLEKDYTLQELHEAAAELGKNKAPGPDALPVEFFLIFWDTAAPTLLRLAKQGLENSQLPPSFTAGDIVLLPKEGDQTKLQNKRPITLLNAGYKIVAKLLQNRLAPILQEIVSFVWGGANTSPRQRIAHKVLQLPKSSDGLGLLAARHQASVFAAATITWALAPGKKHPLKLLIRAKFVHYAETKWGATMETAILHTRSCKTDACSPTMAFLLTAWAKTATLIKSPGNTDRTAWENTSIWGPKIAAVRTKTITAKPRGHQSLKEVGITQLKHIADSRGRILESHQINSIANLDRRAMTAYQKIRISSWIAKHPQEPQEPPSRIIRSQERQQDTVWRSGQKPHCSQPRRSTPRIYKPPTRFQREVCSRHTTRWNSRREQDGQRQRSFPPQGAKKETEVGWLSYNSDPLVVSGCFFIRRQSNDELTTCGCLEGGTCRPCWMRDYYTCGGWRPAVVAEANSFGHHGLN</sequence>
<evidence type="ECO:0000313" key="2">
    <source>
        <dbReference type="EMBL" id="KAL3702498.1"/>
    </source>
</evidence>
<gene>
    <name evidence="2" type="ORF">R1sor_020520</name>
</gene>
<organism evidence="2 3">
    <name type="scientific">Riccia sorocarpa</name>
    <dbReference type="NCBI Taxonomy" id="122646"/>
    <lineage>
        <taxon>Eukaryota</taxon>
        <taxon>Viridiplantae</taxon>
        <taxon>Streptophyta</taxon>
        <taxon>Embryophyta</taxon>
        <taxon>Marchantiophyta</taxon>
        <taxon>Marchantiopsida</taxon>
        <taxon>Marchantiidae</taxon>
        <taxon>Marchantiales</taxon>
        <taxon>Ricciaceae</taxon>
        <taxon>Riccia</taxon>
    </lineage>
</organism>
<dbReference type="Proteomes" id="UP001633002">
    <property type="component" value="Unassembled WGS sequence"/>
</dbReference>
<comment type="caution">
    <text evidence="2">The sequence shown here is derived from an EMBL/GenBank/DDBJ whole genome shotgun (WGS) entry which is preliminary data.</text>
</comment>
<dbReference type="AlphaFoldDB" id="A0ABD3IFP3"/>
<evidence type="ECO:0000313" key="3">
    <source>
        <dbReference type="Proteomes" id="UP001633002"/>
    </source>
</evidence>
<keyword evidence="3" id="KW-1185">Reference proteome</keyword>
<dbReference type="PANTHER" id="PTHR31635:SF196">
    <property type="entry name" value="REVERSE TRANSCRIPTASE DOMAIN-CONTAINING PROTEIN-RELATED"/>
    <property type="match status" value="1"/>
</dbReference>
<evidence type="ECO:0000256" key="1">
    <source>
        <dbReference type="SAM" id="MobiDB-lite"/>
    </source>
</evidence>
<protein>
    <recommendedName>
        <fullName evidence="4">Reverse transcriptase</fullName>
    </recommendedName>
</protein>